<dbReference type="PANTHER" id="PTHR45868">
    <property type="entry name" value="HEAVY METAL-ASSOCIATED ISOPRENYLATED PLANT PROTEIN 33-RELATED"/>
    <property type="match status" value="1"/>
</dbReference>
<dbReference type="KEGG" id="rcu:8271744"/>
<comment type="similarity">
    <text evidence="5">Belongs to the HIPP family.</text>
</comment>
<evidence type="ECO:0000256" key="1">
    <source>
        <dbReference type="ARBA" id="ARBA00022481"/>
    </source>
</evidence>
<evidence type="ECO:0000259" key="7">
    <source>
        <dbReference type="PROSITE" id="PS50846"/>
    </source>
</evidence>
<keyword evidence="3" id="KW-0449">Lipoprotein</keyword>
<proteinExistence type="inferred from homology"/>
<evidence type="ECO:0000256" key="4">
    <source>
        <dbReference type="ARBA" id="ARBA00023289"/>
    </source>
</evidence>
<dbReference type="Pfam" id="PF00403">
    <property type="entry name" value="HMA"/>
    <property type="match status" value="1"/>
</dbReference>
<accession>B9T0V2</accession>
<dbReference type="PANTHER" id="PTHR45868:SF80">
    <property type="entry name" value="F15K9.8-RELATED"/>
    <property type="match status" value="1"/>
</dbReference>
<gene>
    <name evidence="8" type="ORF">RCOM_1439660</name>
</gene>
<feature type="compositionally biased region" description="Basic and acidic residues" evidence="6">
    <location>
        <begin position="75"/>
        <end position="90"/>
    </location>
</feature>
<dbReference type="FunFam" id="3.30.70.100:FF:000008">
    <property type="entry name" value="Copper transport protein ATOX1"/>
    <property type="match status" value="1"/>
</dbReference>
<evidence type="ECO:0000313" key="8">
    <source>
        <dbReference type="EMBL" id="EEF30508.1"/>
    </source>
</evidence>
<dbReference type="InterPro" id="IPR006121">
    <property type="entry name" value="HMA_dom"/>
</dbReference>
<evidence type="ECO:0000313" key="9">
    <source>
        <dbReference type="Proteomes" id="UP000008311"/>
    </source>
</evidence>
<dbReference type="EMBL" id="EQ974315">
    <property type="protein sequence ID" value="EEF30508.1"/>
    <property type="molecule type" value="Genomic_DNA"/>
</dbReference>
<dbReference type="SUPFAM" id="SSF55008">
    <property type="entry name" value="HMA, heavy metal-associated domain"/>
    <property type="match status" value="1"/>
</dbReference>
<keyword evidence="9" id="KW-1185">Reference proteome</keyword>
<dbReference type="InParanoid" id="B9T0V2"/>
<feature type="compositionally biased region" description="Basic and acidic residues" evidence="6">
    <location>
        <begin position="115"/>
        <end position="129"/>
    </location>
</feature>
<feature type="domain" description="HMA" evidence="7">
    <location>
        <begin position="15"/>
        <end position="78"/>
    </location>
</feature>
<dbReference type="CDD" id="cd00371">
    <property type="entry name" value="HMA"/>
    <property type="match status" value="1"/>
</dbReference>
<evidence type="ECO:0000256" key="3">
    <source>
        <dbReference type="ARBA" id="ARBA00023288"/>
    </source>
</evidence>
<feature type="region of interest" description="Disordered" evidence="6">
    <location>
        <begin position="72"/>
        <end position="226"/>
    </location>
</feature>
<dbReference type="Gene3D" id="3.30.70.100">
    <property type="match status" value="1"/>
</dbReference>
<dbReference type="PROSITE" id="PS50846">
    <property type="entry name" value="HMA_2"/>
    <property type="match status" value="1"/>
</dbReference>
<keyword evidence="2" id="KW-0479">Metal-binding</keyword>
<keyword evidence="1" id="KW-0488">Methylation</keyword>
<evidence type="ECO:0000256" key="2">
    <source>
        <dbReference type="ARBA" id="ARBA00022723"/>
    </source>
</evidence>
<dbReference type="AlphaFoldDB" id="B9T0V2"/>
<keyword evidence="4" id="KW-0636">Prenylation</keyword>
<reference evidence="9" key="1">
    <citation type="journal article" date="2010" name="Nat. Biotechnol.">
        <title>Draft genome sequence of the oilseed species Ricinus communis.</title>
        <authorList>
            <person name="Chan A.P."/>
            <person name="Crabtree J."/>
            <person name="Zhao Q."/>
            <person name="Lorenzi H."/>
            <person name="Orvis J."/>
            <person name="Puiu D."/>
            <person name="Melake-Berhan A."/>
            <person name="Jones K.M."/>
            <person name="Redman J."/>
            <person name="Chen G."/>
            <person name="Cahoon E.B."/>
            <person name="Gedil M."/>
            <person name="Stanke M."/>
            <person name="Haas B.J."/>
            <person name="Wortman J.R."/>
            <person name="Fraser-Liggett C.M."/>
            <person name="Ravel J."/>
            <person name="Rabinowicz P.D."/>
        </authorList>
    </citation>
    <scope>NUCLEOTIDE SEQUENCE [LARGE SCALE GENOMIC DNA]</scope>
    <source>
        <strain evidence="9">cv. Hale</strain>
    </source>
</reference>
<sequence>MATKLNEAAPEQLKYQTWAFRVSIHCEGCKKKVKKVLQGIEGVFMTEIDSQQHKVTVTGNVSAETLIKKLGKSGKHAELWPEKPEIIDHKKSGKSKNSGKQKPSEDVPEVGAGKGDNDEQKNPAEKPETVQKASLDNGGGGDHLPEVKSEEAVGEDTAANDGSGSGSKKKKKKKKGQNDNNSNTGGNGTSGSGDPASGPPAEPAVSAPAAVPDPAPPMTSLNHSPPHHRHLHAYPYVPMYYASPPVAGTYGVSYNTAYPSATTSYYAPSMAMHAHLYSQSAERRQPPAPPSEPINKITYYNDRDYHDYDHQGGCSIM</sequence>
<dbReference type="InterPro" id="IPR036163">
    <property type="entry name" value="HMA_dom_sf"/>
</dbReference>
<evidence type="ECO:0000256" key="6">
    <source>
        <dbReference type="SAM" id="MobiDB-lite"/>
    </source>
</evidence>
<name>B9T0V2_RICCO</name>
<dbReference type="OrthoDB" id="689350at2759"/>
<evidence type="ECO:0000256" key="5">
    <source>
        <dbReference type="ARBA" id="ARBA00024045"/>
    </source>
</evidence>
<dbReference type="Proteomes" id="UP000008311">
    <property type="component" value="Unassembled WGS sequence"/>
</dbReference>
<dbReference type="GO" id="GO:0046872">
    <property type="term" value="F:metal ion binding"/>
    <property type="evidence" value="ECO:0007669"/>
    <property type="project" value="UniProtKB-KW"/>
</dbReference>
<dbReference type="eggNOG" id="KOG1603">
    <property type="taxonomic scope" value="Eukaryota"/>
</dbReference>
<protein>
    <submittedName>
        <fullName evidence="8">Chloroplast-targeted copper chaperone, putative</fullName>
    </submittedName>
</protein>
<organism evidence="8 9">
    <name type="scientific">Ricinus communis</name>
    <name type="common">Castor bean</name>
    <dbReference type="NCBI Taxonomy" id="3988"/>
    <lineage>
        <taxon>Eukaryota</taxon>
        <taxon>Viridiplantae</taxon>
        <taxon>Streptophyta</taxon>
        <taxon>Embryophyta</taxon>
        <taxon>Tracheophyta</taxon>
        <taxon>Spermatophyta</taxon>
        <taxon>Magnoliopsida</taxon>
        <taxon>eudicotyledons</taxon>
        <taxon>Gunneridae</taxon>
        <taxon>Pentapetalae</taxon>
        <taxon>rosids</taxon>
        <taxon>fabids</taxon>
        <taxon>Malpighiales</taxon>
        <taxon>Euphorbiaceae</taxon>
        <taxon>Acalyphoideae</taxon>
        <taxon>Acalypheae</taxon>
        <taxon>Ricinus</taxon>
    </lineage>
</organism>